<evidence type="ECO:0000313" key="1">
    <source>
        <dbReference type="EMBL" id="KAG9478825.1"/>
    </source>
</evidence>
<keyword evidence="2" id="KW-1185">Reference proteome</keyword>
<protein>
    <submittedName>
        <fullName evidence="1">Uncharacterized protein</fullName>
    </submittedName>
</protein>
<dbReference type="Proteomes" id="UP000770717">
    <property type="component" value="Unassembled WGS sequence"/>
</dbReference>
<gene>
    <name evidence="1" type="ORF">GDO78_012468</name>
</gene>
<dbReference type="AlphaFoldDB" id="A0A8J6F1F4"/>
<organism evidence="1 2">
    <name type="scientific">Eleutherodactylus coqui</name>
    <name type="common">Puerto Rican coqui</name>
    <dbReference type="NCBI Taxonomy" id="57060"/>
    <lineage>
        <taxon>Eukaryota</taxon>
        <taxon>Metazoa</taxon>
        <taxon>Chordata</taxon>
        <taxon>Craniata</taxon>
        <taxon>Vertebrata</taxon>
        <taxon>Euteleostomi</taxon>
        <taxon>Amphibia</taxon>
        <taxon>Batrachia</taxon>
        <taxon>Anura</taxon>
        <taxon>Neobatrachia</taxon>
        <taxon>Hyloidea</taxon>
        <taxon>Eleutherodactylidae</taxon>
        <taxon>Eleutherodactylinae</taxon>
        <taxon>Eleutherodactylus</taxon>
        <taxon>Eleutherodactylus</taxon>
    </lineage>
</organism>
<comment type="caution">
    <text evidence="1">The sequence shown here is derived from an EMBL/GenBank/DDBJ whole genome shotgun (WGS) entry which is preliminary data.</text>
</comment>
<sequence>MTSLSESLRVSQLYLVHRAYCTPLNLLNIGKRLISDCPKCYMDGVDLLHMVVDCVKLCKLCEFWNGVLEIIKKIAELVYWILLMFLVFWDSESIV</sequence>
<name>A0A8J6F1F4_ELECQ</name>
<accession>A0A8J6F1F4</accession>
<proteinExistence type="predicted"/>
<reference evidence="1" key="1">
    <citation type="thesis" date="2020" institute="ProQuest LLC" country="789 East Eisenhower Parkway, Ann Arbor, MI, USA">
        <title>Comparative Genomics and Chromosome Evolution.</title>
        <authorList>
            <person name="Mudd A.B."/>
        </authorList>
    </citation>
    <scope>NUCLEOTIDE SEQUENCE</scope>
    <source>
        <strain evidence="1">HN-11 Male</strain>
        <tissue evidence="1">Kidney and liver</tissue>
    </source>
</reference>
<evidence type="ECO:0000313" key="2">
    <source>
        <dbReference type="Proteomes" id="UP000770717"/>
    </source>
</evidence>
<dbReference type="EMBL" id="WNTK01000008">
    <property type="protein sequence ID" value="KAG9478825.1"/>
    <property type="molecule type" value="Genomic_DNA"/>
</dbReference>
<dbReference type="OrthoDB" id="10552685at2759"/>